<dbReference type="VEuPathDB" id="FungiDB:ASPWEDRAFT_367930"/>
<gene>
    <name evidence="2" type="ORF">ASPWEDRAFT_367930</name>
</gene>
<evidence type="ECO:0000313" key="2">
    <source>
        <dbReference type="EMBL" id="OJJ39308.1"/>
    </source>
</evidence>
<proteinExistence type="predicted"/>
<evidence type="ECO:0000313" key="3">
    <source>
        <dbReference type="Proteomes" id="UP000184383"/>
    </source>
</evidence>
<dbReference type="Proteomes" id="UP000184383">
    <property type="component" value="Unassembled WGS sequence"/>
</dbReference>
<keyword evidence="1" id="KW-0472">Membrane</keyword>
<feature type="transmembrane region" description="Helical" evidence="1">
    <location>
        <begin position="55"/>
        <end position="79"/>
    </location>
</feature>
<keyword evidence="3" id="KW-1185">Reference proteome</keyword>
<evidence type="ECO:0000256" key="1">
    <source>
        <dbReference type="SAM" id="Phobius"/>
    </source>
</evidence>
<dbReference type="GeneID" id="63750395"/>
<feature type="transmembrane region" description="Helical" evidence="1">
    <location>
        <begin position="32"/>
        <end position="49"/>
    </location>
</feature>
<dbReference type="RefSeq" id="XP_040692984.1">
    <property type="nucleotide sequence ID" value="XM_040834547.1"/>
</dbReference>
<organism evidence="2 3">
    <name type="scientific">Aspergillus wentii DTO 134E9</name>
    <dbReference type="NCBI Taxonomy" id="1073089"/>
    <lineage>
        <taxon>Eukaryota</taxon>
        <taxon>Fungi</taxon>
        <taxon>Dikarya</taxon>
        <taxon>Ascomycota</taxon>
        <taxon>Pezizomycotina</taxon>
        <taxon>Eurotiomycetes</taxon>
        <taxon>Eurotiomycetidae</taxon>
        <taxon>Eurotiales</taxon>
        <taxon>Aspergillaceae</taxon>
        <taxon>Aspergillus</taxon>
        <taxon>Aspergillus subgen. Cremei</taxon>
    </lineage>
</organism>
<sequence>MLGIIFFFFFFFTLCSLFFLHGFMALFLPCSFLLFFFLPCFFFSIYLIFLSNLSFLLSTLHISIFLYHLVSTLIGVMFMESD</sequence>
<dbReference type="EMBL" id="KV878210">
    <property type="protein sequence ID" value="OJJ39308.1"/>
    <property type="molecule type" value="Genomic_DNA"/>
</dbReference>
<dbReference type="AlphaFoldDB" id="A0A1L9RWU2"/>
<keyword evidence="1" id="KW-0812">Transmembrane</keyword>
<protein>
    <submittedName>
        <fullName evidence="2">Uncharacterized protein</fullName>
    </submittedName>
</protein>
<accession>A0A1L9RWU2</accession>
<reference evidence="3" key="1">
    <citation type="journal article" date="2017" name="Genome Biol.">
        <title>Comparative genomics reveals high biological diversity and specific adaptations in the industrially and medically important fungal genus Aspergillus.</title>
        <authorList>
            <person name="de Vries R.P."/>
            <person name="Riley R."/>
            <person name="Wiebenga A."/>
            <person name="Aguilar-Osorio G."/>
            <person name="Amillis S."/>
            <person name="Uchima C.A."/>
            <person name="Anderluh G."/>
            <person name="Asadollahi M."/>
            <person name="Askin M."/>
            <person name="Barry K."/>
            <person name="Battaglia E."/>
            <person name="Bayram O."/>
            <person name="Benocci T."/>
            <person name="Braus-Stromeyer S.A."/>
            <person name="Caldana C."/>
            <person name="Canovas D."/>
            <person name="Cerqueira G.C."/>
            <person name="Chen F."/>
            <person name="Chen W."/>
            <person name="Choi C."/>
            <person name="Clum A."/>
            <person name="Dos Santos R.A."/>
            <person name="Damasio A.R."/>
            <person name="Diallinas G."/>
            <person name="Emri T."/>
            <person name="Fekete E."/>
            <person name="Flipphi M."/>
            <person name="Freyberg S."/>
            <person name="Gallo A."/>
            <person name="Gournas C."/>
            <person name="Habgood R."/>
            <person name="Hainaut M."/>
            <person name="Harispe M.L."/>
            <person name="Henrissat B."/>
            <person name="Hilden K.S."/>
            <person name="Hope R."/>
            <person name="Hossain A."/>
            <person name="Karabika E."/>
            <person name="Karaffa L."/>
            <person name="Karanyi Z."/>
            <person name="Krasevec N."/>
            <person name="Kuo A."/>
            <person name="Kusch H."/>
            <person name="LaButti K."/>
            <person name="Lagendijk E.L."/>
            <person name="Lapidus A."/>
            <person name="Levasseur A."/>
            <person name="Lindquist E."/>
            <person name="Lipzen A."/>
            <person name="Logrieco A.F."/>
            <person name="MacCabe A."/>
            <person name="Maekelae M.R."/>
            <person name="Malavazi I."/>
            <person name="Melin P."/>
            <person name="Meyer V."/>
            <person name="Mielnichuk N."/>
            <person name="Miskei M."/>
            <person name="Molnar A.P."/>
            <person name="Mule G."/>
            <person name="Ngan C.Y."/>
            <person name="Orejas M."/>
            <person name="Orosz E."/>
            <person name="Ouedraogo J.P."/>
            <person name="Overkamp K.M."/>
            <person name="Park H.-S."/>
            <person name="Perrone G."/>
            <person name="Piumi F."/>
            <person name="Punt P.J."/>
            <person name="Ram A.F."/>
            <person name="Ramon A."/>
            <person name="Rauscher S."/>
            <person name="Record E."/>
            <person name="Riano-Pachon D.M."/>
            <person name="Robert V."/>
            <person name="Roehrig J."/>
            <person name="Ruller R."/>
            <person name="Salamov A."/>
            <person name="Salih N.S."/>
            <person name="Samson R.A."/>
            <person name="Sandor E."/>
            <person name="Sanguinetti M."/>
            <person name="Schuetze T."/>
            <person name="Sepcic K."/>
            <person name="Shelest E."/>
            <person name="Sherlock G."/>
            <person name="Sophianopoulou V."/>
            <person name="Squina F.M."/>
            <person name="Sun H."/>
            <person name="Susca A."/>
            <person name="Todd R.B."/>
            <person name="Tsang A."/>
            <person name="Unkles S.E."/>
            <person name="van de Wiele N."/>
            <person name="van Rossen-Uffink D."/>
            <person name="Oliveira J.V."/>
            <person name="Vesth T.C."/>
            <person name="Visser J."/>
            <person name="Yu J.-H."/>
            <person name="Zhou M."/>
            <person name="Andersen M.R."/>
            <person name="Archer D.B."/>
            <person name="Baker S.E."/>
            <person name="Benoit I."/>
            <person name="Brakhage A.A."/>
            <person name="Braus G.H."/>
            <person name="Fischer R."/>
            <person name="Frisvad J.C."/>
            <person name="Goldman G.H."/>
            <person name="Houbraken J."/>
            <person name="Oakley B."/>
            <person name="Pocsi I."/>
            <person name="Scazzocchio C."/>
            <person name="Seiboth B."/>
            <person name="vanKuyk P.A."/>
            <person name="Wortman J."/>
            <person name="Dyer P.S."/>
            <person name="Grigoriev I.V."/>
        </authorList>
    </citation>
    <scope>NUCLEOTIDE SEQUENCE [LARGE SCALE GENOMIC DNA]</scope>
    <source>
        <strain evidence="3">DTO 134E9</strain>
    </source>
</reference>
<keyword evidence="1" id="KW-1133">Transmembrane helix</keyword>
<name>A0A1L9RWU2_ASPWE</name>
<feature type="transmembrane region" description="Helical" evidence="1">
    <location>
        <begin position="6"/>
        <end position="27"/>
    </location>
</feature>